<comment type="cofactor">
    <cofactor evidence="14">
        <name>[4Fe-4S] cluster</name>
        <dbReference type="ChEBI" id="CHEBI:49883"/>
    </cofactor>
    <text evidence="14">Binds 1 [4Fe-4S] cluster.</text>
</comment>
<comment type="catalytic activity">
    <reaction evidence="1 14">
        <text>Hydrolyzes free adenine bases from 7,8-dihydro-8-oxoguanine:adenine mismatched double-stranded DNA, leaving an apurinic site.</text>
        <dbReference type="EC" id="3.2.2.31"/>
    </reaction>
</comment>
<dbReference type="CDD" id="cd03431">
    <property type="entry name" value="NUDIX_DNA_Glycosylase_C-MutY"/>
    <property type="match status" value="1"/>
</dbReference>
<sequence>MQDLQNTNQANSSGAALNLFLPAMSKALITSFSKKLIAWHGLHGRAGLPWQNNLDPYAVWVSEIMLQQTQVATVLERYPRFMKRFPTVKQLAAASMDEVMAEWAGLGYYSRARNLHACAVQVVERFAGKFPNDPVLLEQLKGIGRSTAGAIAAFAFHVRAPILDANVKRVLARIFAIEDPIEEKAVNDRLWNLAGELLPSQAKDMPTYTQALMDFGATWCTSRGPVCLSNNHQCPFSKDCQANLSDQVLILPRKRIKAKSPEFNCDMLLMRSGNWVLLQKRPSKAIWGGLWSLPESSWSARAGARTNDLQSQELFALTLPDSLAPQSLKTTEPLKRGPQIKHVFTHRRLWMQIWELSVAKPIEWGDADLQWVSLRQLGQYGLPQPIKVLLQGLSLIRDGV</sequence>
<evidence type="ECO:0000256" key="1">
    <source>
        <dbReference type="ARBA" id="ARBA00000843"/>
    </source>
</evidence>
<dbReference type="SUPFAM" id="SSF55811">
    <property type="entry name" value="Nudix"/>
    <property type="match status" value="1"/>
</dbReference>
<keyword evidence="9 16" id="KW-0378">Hydrolase</keyword>
<dbReference type="Gene3D" id="3.90.79.10">
    <property type="entry name" value="Nucleoside Triphosphate Pyrophosphohydrolase"/>
    <property type="match status" value="1"/>
</dbReference>
<dbReference type="Proteomes" id="UP001161160">
    <property type="component" value="Unassembled WGS sequence"/>
</dbReference>
<evidence type="ECO:0000256" key="8">
    <source>
        <dbReference type="ARBA" id="ARBA00022763"/>
    </source>
</evidence>
<keyword evidence="8 14" id="KW-0227">DNA damage</keyword>
<dbReference type="SMART" id="SM00478">
    <property type="entry name" value="ENDO3c"/>
    <property type="match status" value="1"/>
</dbReference>
<keyword evidence="12" id="KW-0234">DNA repair</keyword>
<evidence type="ECO:0000256" key="2">
    <source>
        <dbReference type="ARBA" id="ARBA00002933"/>
    </source>
</evidence>
<keyword evidence="17" id="KW-1185">Reference proteome</keyword>
<dbReference type="GO" id="GO:0006284">
    <property type="term" value="P:base-excision repair"/>
    <property type="evidence" value="ECO:0007669"/>
    <property type="project" value="UniProtKB-UniRule"/>
</dbReference>
<protein>
    <recommendedName>
        <fullName evidence="5 14">Adenine DNA glycosylase</fullName>
        <ecNumber evidence="4 14">3.2.2.31</ecNumber>
    </recommendedName>
</protein>
<dbReference type="InterPro" id="IPR044298">
    <property type="entry name" value="MIG/MutY"/>
</dbReference>
<dbReference type="NCBIfam" id="TIGR01084">
    <property type="entry name" value="mutY"/>
    <property type="match status" value="1"/>
</dbReference>
<accession>A0AA43M7V6</accession>
<evidence type="ECO:0000259" key="15">
    <source>
        <dbReference type="SMART" id="SM00478"/>
    </source>
</evidence>
<keyword evidence="10 14" id="KW-0408">Iron</keyword>
<dbReference type="GO" id="GO:0032357">
    <property type="term" value="F:oxidized purine DNA binding"/>
    <property type="evidence" value="ECO:0007669"/>
    <property type="project" value="TreeGrafter"/>
</dbReference>
<dbReference type="GO" id="GO:0035485">
    <property type="term" value="F:adenine/guanine mispair binding"/>
    <property type="evidence" value="ECO:0007669"/>
    <property type="project" value="TreeGrafter"/>
</dbReference>
<dbReference type="InterPro" id="IPR023170">
    <property type="entry name" value="HhH_base_excis_C"/>
</dbReference>
<evidence type="ECO:0000256" key="7">
    <source>
        <dbReference type="ARBA" id="ARBA00022723"/>
    </source>
</evidence>
<dbReference type="InterPro" id="IPR005760">
    <property type="entry name" value="A/G_AdeGlyc_MutY"/>
</dbReference>
<dbReference type="GO" id="GO:0034039">
    <property type="term" value="F:8-oxo-7,8-dihydroguanine DNA N-glycosylase activity"/>
    <property type="evidence" value="ECO:0007669"/>
    <property type="project" value="TreeGrafter"/>
</dbReference>
<evidence type="ECO:0000256" key="6">
    <source>
        <dbReference type="ARBA" id="ARBA00022485"/>
    </source>
</evidence>
<keyword evidence="13 14" id="KW-0326">Glycosidase</keyword>
<evidence type="ECO:0000256" key="5">
    <source>
        <dbReference type="ARBA" id="ARBA00022023"/>
    </source>
</evidence>
<organism evidence="16 17">
    <name type="scientific">Polynucleobacter sphagniphilus</name>
    <dbReference type="NCBI Taxonomy" id="1743169"/>
    <lineage>
        <taxon>Bacteria</taxon>
        <taxon>Pseudomonadati</taxon>
        <taxon>Pseudomonadota</taxon>
        <taxon>Betaproteobacteria</taxon>
        <taxon>Burkholderiales</taxon>
        <taxon>Burkholderiaceae</taxon>
        <taxon>Polynucleobacter</taxon>
    </lineage>
</organism>
<evidence type="ECO:0000256" key="14">
    <source>
        <dbReference type="RuleBase" id="RU365096"/>
    </source>
</evidence>
<evidence type="ECO:0000256" key="3">
    <source>
        <dbReference type="ARBA" id="ARBA00008343"/>
    </source>
</evidence>
<evidence type="ECO:0000256" key="12">
    <source>
        <dbReference type="ARBA" id="ARBA00023204"/>
    </source>
</evidence>
<dbReference type="Pfam" id="PF00730">
    <property type="entry name" value="HhH-GPD"/>
    <property type="match status" value="1"/>
</dbReference>
<dbReference type="GO" id="GO:0046872">
    <property type="term" value="F:metal ion binding"/>
    <property type="evidence" value="ECO:0007669"/>
    <property type="project" value="UniProtKB-UniRule"/>
</dbReference>
<evidence type="ECO:0000313" key="16">
    <source>
        <dbReference type="EMBL" id="MDH6502862.1"/>
    </source>
</evidence>
<dbReference type="InterPro" id="IPR029119">
    <property type="entry name" value="MutY_C"/>
</dbReference>
<keyword evidence="11" id="KW-0411">Iron-sulfur</keyword>
<reference evidence="16" key="1">
    <citation type="submission" date="2023-04" db="EMBL/GenBank/DDBJ databases">
        <title>Genome Encyclopedia of Bacteria and Archaea VI: Functional Genomics of Type Strains.</title>
        <authorList>
            <person name="Whitman W."/>
        </authorList>
    </citation>
    <scope>NUCLEOTIDE SEQUENCE</scope>
    <source>
        <strain evidence="16">Enz.4-51</strain>
    </source>
</reference>
<evidence type="ECO:0000256" key="10">
    <source>
        <dbReference type="ARBA" id="ARBA00023004"/>
    </source>
</evidence>
<dbReference type="InterPro" id="IPR011257">
    <property type="entry name" value="DNA_glycosylase"/>
</dbReference>
<evidence type="ECO:0000313" key="17">
    <source>
        <dbReference type="Proteomes" id="UP001161160"/>
    </source>
</evidence>
<proteinExistence type="inferred from homology"/>
<dbReference type="Gene3D" id="1.10.1670.10">
    <property type="entry name" value="Helix-hairpin-Helix base-excision DNA repair enzymes (C-terminal)"/>
    <property type="match status" value="1"/>
</dbReference>
<dbReference type="SUPFAM" id="SSF48150">
    <property type="entry name" value="DNA-glycosylase"/>
    <property type="match status" value="1"/>
</dbReference>
<dbReference type="EMBL" id="JARXYA010000001">
    <property type="protein sequence ID" value="MDH6502862.1"/>
    <property type="molecule type" value="Genomic_DNA"/>
</dbReference>
<keyword evidence="6" id="KW-0004">4Fe-4S</keyword>
<feature type="domain" description="HhH-GPD" evidence="15">
    <location>
        <begin position="65"/>
        <end position="218"/>
    </location>
</feature>
<evidence type="ECO:0000256" key="11">
    <source>
        <dbReference type="ARBA" id="ARBA00023014"/>
    </source>
</evidence>
<evidence type="ECO:0000256" key="4">
    <source>
        <dbReference type="ARBA" id="ARBA00012045"/>
    </source>
</evidence>
<dbReference type="Gene3D" id="1.10.340.30">
    <property type="entry name" value="Hypothetical protein, domain 2"/>
    <property type="match status" value="1"/>
</dbReference>
<evidence type="ECO:0000256" key="13">
    <source>
        <dbReference type="ARBA" id="ARBA00023295"/>
    </source>
</evidence>
<comment type="similarity">
    <text evidence="3 14">Belongs to the Nth/MutY family.</text>
</comment>
<dbReference type="Pfam" id="PF14815">
    <property type="entry name" value="NUDIX_4"/>
    <property type="match status" value="1"/>
</dbReference>
<dbReference type="AlphaFoldDB" id="A0AA43M7V6"/>
<gene>
    <name evidence="16" type="ORF">M2127_000145</name>
</gene>
<comment type="caution">
    <text evidence="16">The sequence shown here is derived from an EMBL/GenBank/DDBJ whole genome shotgun (WGS) entry which is preliminary data.</text>
</comment>
<evidence type="ECO:0000256" key="9">
    <source>
        <dbReference type="ARBA" id="ARBA00022801"/>
    </source>
</evidence>
<name>A0AA43M7V6_9BURK</name>
<dbReference type="CDD" id="cd00056">
    <property type="entry name" value="ENDO3c"/>
    <property type="match status" value="1"/>
</dbReference>
<dbReference type="FunFam" id="1.10.340.30:FF:000002">
    <property type="entry name" value="Adenine DNA glycosylase"/>
    <property type="match status" value="1"/>
</dbReference>
<dbReference type="InterPro" id="IPR003265">
    <property type="entry name" value="HhH-GPD_domain"/>
</dbReference>
<dbReference type="PANTHER" id="PTHR42944">
    <property type="entry name" value="ADENINE DNA GLYCOSYLASE"/>
    <property type="match status" value="1"/>
</dbReference>
<dbReference type="EC" id="3.2.2.31" evidence="4 14"/>
<dbReference type="GO" id="GO:0051539">
    <property type="term" value="F:4 iron, 4 sulfur cluster binding"/>
    <property type="evidence" value="ECO:0007669"/>
    <property type="project" value="UniProtKB-UniRule"/>
</dbReference>
<dbReference type="InterPro" id="IPR015797">
    <property type="entry name" value="NUDIX_hydrolase-like_dom_sf"/>
</dbReference>
<dbReference type="PANTHER" id="PTHR42944:SF1">
    <property type="entry name" value="ADENINE DNA GLYCOSYLASE"/>
    <property type="match status" value="1"/>
</dbReference>
<comment type="function">
    <text evidence="2">Adenine glycosylase active on G-A mispairs. MutY also corrects error-prone DNA synthesis past GO lesions which are due to the oxidatively damaged form of guanine: 7,8-dihydro-8-oxoguanine (8-oxo-dGTP).</text>
</comment>
<dbReference type="GO" id="GO:0000701">
    <property type="term" value="F:purine-specific mismatch base pair DNA N-glycosylase activity"/>
    <property type="evidence" value="ECO:0007669"/>
    <property type="project" value="UniProtKB-EC"/>
</dbReference>
<keyword evidence="7" id="KW-0479">Metal-binding</keyword>
<dbReference type="GO" id="GO:0006298">
    <property type="term" value="P:mismatch repair"/>
    <property type="evidence" value="ECO:0007669"/>
    <property type="project" value="TreeGrafter"/>
</dbReference>